<dbReference type="PANTHER" id="PTHR11715:SF3">
    <property type="entry name" value="GLYCINE CLEAVAGE SYSTEM H PROTEIN-RELATED"/>
    <property type="match status" value="1"/>
</dbReference>
<reference evidence="6" key="1">
    <citation type="journal article" date="2020" name="mSystems">
        <title>Genome- and Community-Level Interaction Insights into Carbon Utilization and Element Cycling Functions of Hydrothermarchaeota in Hydrothermal Sediment.</title>
        <authorList>
            <person name="Zhou Z."/>
            <person name="Liu Y."/>
            <person name="Xu W."/>
            <person name="Pan J."/>
            <person name="Luo Z.H."/>
            <person name="Li M."/>
        </authorList>
    </citation>
    <scope>NUCLEOTIDE SEQUENCE [LARGE SCALE GENOMIC DNA]</scope>
    <source>
        <strain evidence="6">SpSt-885</strain>
    </source>
</reference>
<feature type="domain" description="Lipoyl-binding" evidence="5">
    <location>
        <begin position="30"/>
        <end position="112"/>
    </location>
</feature>
<dbReference type="GO" id="GO:0005960">
    <property type="term" value="C:glycine cleavage complex"/>
    <property type="evidence" value="ECO:0007669"/>
    <property type="project" value="InterPro"/>
</dbReference>
<evidence type="ECO:0000259" key="5">
    <source>
        <dbReference type="PROSITE" id="PS50968"/>
    </source>
</evidence>
<sequence>MSLITVKNYTVRSDLLYTETDEWVKIEGDVATIGITDYAQKQLRDVVGVDFVEKGKKVKKGDAVATLDSVKAASDVYTPLSGEVIEVNETLLEAPQLINNDPYENGWIIKIKVEDKEEIRELLTPQKYAELISSRVEKK</sequence>
<protein>
    <recommendedName>
        <fullName evidence="3">Probable glycine cleavage system H protein</fullName>
    </recommendedName>
</protein>
<dbReference type="GO" id="GO:0019464">
    <property type="term" value="P:glycine decarboxylation via glycine cleavage system"/>
    <property type="evidence" value="ECO:0007669"/>
    <property type="project" value="UniProtKB-UniRule"/>
</dbReference>
<dbReference type="HAMAP" id="MF_00272">
    <property type="entry name" value="GcvH"/>
    <property type="match status" value="1"/>
</dbReference>
<evidence type="ECO:0000313" key="6">
    <source>
        <dbReference type="EMBL" id="HGZ60044.1"/>
    </source>
</evidence>
<organism evidence="6">
    <name type="scientific">Fervidicoccus fontis</name>
    <dbReference type="NCBI Taxonomy" id="683846"/>
    <lineage>
        <taxon>Archaea</taxon>
        <taxon>Thermoproteota</taxon>
        <taxon>Thermoprotei</taxon>
        <taxon>Fervidicoccales</taxon>
        <taxon>Fervidicoccaceae</taxon>
        <taxon>Fervidicoccus</taxon>
    </lineage>
</organism>
<keyword evidence="2 3" id="KW-0450">Lipoyl</keyword>
<evidence type="ECO:0000256" key="1">
    <source>
        <dbReference type="ARBA" id="ARBA00009249"/>
    </source>
</evidence>
<evidence type="ECO:0000256" key="4">
    <source>
        <dbReference type="PIRSR" id="PIRSR617453-50"/>
    </source>
</evidence>
<gene>
    <name evidence="3 6" type="primary">gcvH</name>
    <name evidence="6" type="ORF">ENW83_02405</name>
</gene>
<dbReference type="EMBL" id="DTLS01000066">
    <property type="protein sequence ID" value="HGZ60044.1"/>
    <property type="molecule type" value="Genomic_DNA"/>
</dbReference>
<dbReference type="InterPro" id="IPR017453">
    <property type="entry name" value="GCV_H_sub"/>
</dbReference>
<dbReference type="PROSITE" id="PS50968">
    <property type="entry name" value="BIOTINYL_LIPOYL"/>
    <property type="match status" value="1"/>
</dbReference>
<evidence type="ECO:0000256" key="2">
    <source>
        <dbReference type="ARBA" id="ARBA00022823"/>
    </source>
</evidence>
<accession>A0A7J3SKC9</accession>
<comment type="cofactor">
    <cofactor evidence="3">
        <name>(R)-lipoate</name>
        <dbReference type="ChEBI" id="CHEBI:83088"/>
    </cofactor>
    <text evidence="3">Binds 1 lipoyl cofactor covalently.</text>
</comment>
<dbReference type="NCBIfam" id="NF002270">
    <property type="entry name" value="PRK01202.1"/>
    <property type="match status" value="1"/>
</dbReference>
<comment type="subunit">
    <text evidence="3">The glycine cleavage system is composed of four proteins: P, T, L and H.</text>
</comment>
<name>A0A7J3SKC9_9CREN</name>
<dbReference type="GO" id="GO:0005737">
    <property type="term" value="C:cytoplasm"/>
    <property type="evidence" value="ECO:0007669"/>
    <property type="project" value="TreeGrafter"/>
</dbReference>
<dbReference type="InterPro" id="IPR000089">
    <property type="entry name" value="Biotin_lipoyl"/>
</dbReference>
<dbReference type="Pfam" id="PF01597">
    <property type="entry name" value="GCV_H"/>
    <property type="match status" value="1"/>
</dbReference>
<dbReference type="Gene3D" id="2.40.50.100">
    <property type="match status" value="1"/>
</dbReference>
<feature type="modified residue" description="N6-lipoyllysine" evidence="3 4">
    <location>
        <position position="71"/>
    </location>
</feature>
<proteinExistence type="inferred from homology"/>
<dbReference type="GO" id="GO:0009249">
    <property type="term" value="P:protein lipoylation"/>
    <property type="evidence" value="ECO:0007669"/>
    <property type="project" value="TreeGrafter"/>
</dbReference>
<comment type="similarity">
    <text evidence="1 3">Belongs to the GcvH family.</text>
</comment>
<dbReference type="AlphaFoldDB" id="A0A7J3SKC9"/>
<evidence type="ECO:0000256" key="3">
    <source>
        <dbReference type="HAMAP-Rule" id="MF_00272"/>
    </source>
</evidence>
<dbReference type="SUPFAM" id="SSF51230">
    <property type="entry name" value="Single hybrid motif"/>
    <property type="match status" value="1"/>
</dbReference>
<dbReference type="InterPro" id="IPR002930">
    <property type="entry name" value="GCV_H"/>
</dbReference>
<comment type="function">
    <text evidence="3">The glycine cleavage system catalyzes the degradation of glycine. The H protein shuttles the methylamine group of glycine from the P protein to the T protein.</text>
</comment>
<dbReference type="NCBIfam" id="TIGR00527">
    <property type="entry name" value="gcvH"/>
    <property type="match status" value="1"/>
</dbReference>
<dbReference type="InterPro" id="IPR033753">
    <property type="entry name" value="GCV_H/Fam206"/>
</dbReference>
<dbReference type="InterPro" id="IPR011053">
    <property type="entry name" value="Single_hybrid_motif"/>
</dbReference>
<comment type="caution">
    <text evidence="6">The sequence shown here is derived from an EMBL/GenBank/DDBJ whole genome shotgun (WGS) entry which is preliminary data.</text>
</comment>
<dbReference type="PANTHER" id="PTHR11715">
    <property type="entry name" value="GLYCINE CLEAVAGE SYSTEM H PROTEIN"/>
    <property type="match status" value="1"/>
</dbReference>
<dbReference type="CDD" id="cd06848">
    <property type="entry name" value="GCS_H"/>
    <property type="match status" value="1"/>
</dbReference>